<accession>A0ACC2ZT12</accession>
<name>A0ACC2ZT12_9EURO</name>
<organism evidence="1 2">
    <name type="scientific">Neophaeococcomyces mojaviensis</name>
    <dbReference type="NCBI Taxonomy" id="3383035"/>
    <lineage>
        <taxon>Eukaryota</taxon>
        <taxon>Fungi</taxon>
        <taxon>Dikarya</taxon>
        <taxon>Ascomycota</taxon>
        <taxon>Pezizomycotina</taxon>
        <taxon>Eurotiomycetes</taxon>
        <taxon>Chaetothyriomycetidae</taxon>
        <taxon>Chaetothyriales</taxon>
        <taxon>Chaetothyriales incertae sedis</taxon>
        <taxon>Neophaeococcomyces</taxon>
    </lineage>
</organism>
<reference evidence="1" key="1">
    <citation type="submission" date="2022-10" db="EMBL/GenBank/DDBJ databases">
        <title>Culturing micro-colonial fungi from biological soil crusts in the Mojave desert and describing Neophaeococcomyces mojavensis, and introducing the new genera and species Taxawa tesnikishii.</title>
        <authorList>
            <person name="Kurbessoian T."/>
            <person name="Stajich J.E."/>
        </authorList>
    </citation>
    <scope>NUCLEOTIDE SEQUENCE</scope>
    <source>
        <strain evidence="1">JES_112</strain>
    </source>
</reference>
<dbReference type="Proteomes" id="UP001172386">
    <property type="component" value="Unassembled WGS sequence"/>
</dbReference>
<gene>
    <name evidence="1" type="ORF">H2198_009950</name>
</gene>
<dbReference type="EMBL" id="JAPDRQ010000312">
    <property type="protein sequence ID" value="KAJ9650757.1"/>
    <property type="molecule type" value="Genomic_DNA"/>
</dbReference>
<comment type="caution">
    <text evidence="1">The sequence shown here is derived from an EMBL/GenBank/DDBJ whole genome shotgun (WGS) entry which is preliminary data.</text>
</comment>
<evidence type="ECO:0000313" key="1">
    <source>
        <dbReference type="EMBL" id="KAJ9650757.1"/>
    </source>
</evidence>
<sequence length="186" mass="21334">MPQYDAYEDPLPVVSPLYPIAEQTPPLSPLSKFPVNKPLTTCYDEGINKPSDTDTPEIDQASPPPSPHHFRRRHSLLSRQQAPMVESFTFSEPSTSPMKLSQVEKDQLASIEHSQQQNDAIRMDLQSDQREAKEIAKKHQEQEWKAKDTEIEFDEEKHMIRGGWMHRSRGSAELLQDRKSWNIGGD</sequence>
<proteinExistence type="predicted"/>
<evidence type="ECO:0000313" key="2">
    <source>
        <dbReference type="Proteomes" id="UP001172386"/>
    </source>
</evidence>
<protein>
    <submittedName>
        <fullName evidence="1">Uncharacterized protein</fullName>
    </submittedName>
</protein>
<keyword evidence="2" id="KW-1185">Reference proteome</keyword>